<gene>
    <name evidence="1" type="ORF">AYBTSS11_LOCUS19622</name>
</gene>
<evidence type="ECO:0000313" key="2">
    <source>
        <dbReference type="Proteomes" id="UP001189624"/>
    </source>
</evidence>
<name>A0AA86SXH4_9FABA</name>
<evidence type="ECO:0000313" key="1">
    <source>
        <dbReference type="EMBL" id="CAJ1963151.1"/>
    </source>
</evidence>
<dbReference type="Gramene" id="rna-AYBTSS11_LOCUS19622">
    <property type="protein sequence ID" value="CAJ1963151.1"/>
    <property type="gene ID" value="gene-AYBTSS11_LOCUS19622"/>
</dbReference>
<protein>
    <submittedName>
        <fullName evidence="1">Uncharacterized protein</fullName>
    </submittedName>
</protein>
<sequence>MDPLACFPPSSPFAHSAKEMLNANSGASALSLPTLDEAFDKKDTTAETRKMFLLSSKFQRSKNVKSLLKQLLDNQINQNDGFDFHQFVLENGYTVHEDMRTGLPQLQTSTEHQAE</sequence>
<dbReference type="EMBL" id="OY731403">
    <property type="protein sequence ID" value="CAJ1963151.1"/>
    <property type="molecule type" value="Genomic_DNA"/>
</dbReference>
<reference evidence="1" key="1">
    <citation type="submission" date="2023-10" db="EMBL/GenBank/DDBJ databases">
        <authorList>
            <person name="Domelevo Entfellner J.-B."/>
        </authorList>
    </citation>
    <scope>NUCLEOTIDE SEQUENCE</scope>
</reference>
<dbReference type="AlphaFoldDB" id="A0AA86SXH4"/>
<organism evidence="1 2">
    <name type="scientific">Sphenostylis stenocarpa</name>
    <dbReference type="NCBI Taxonomy" id="92480"/>
    <lineage>
        <taxon>Eukaryota</taxon>
        <taxon>Viridiplantae</taxon>
        <taxon>Streptophyta</taxon>
        <taxon>Embryophyta</taxon>
        <taxon>Tracheophyta</taxon>
        <taxon>Spermatophyta</taxon>
        <taxon>Magnoliopsida</taxon>
        <taxon>eudicotyledons</taxon>
        <taxon>Gunneridae</taxon>
        <taxon>Pentapetalae</taxon>
        <taxon>rosids</taxon>
        <taxon>fabids</taxon>
        <taxon>Fabales</taxon>
        <taxon>Fabaceae</taxon>
        <taxon>Papilionoideae</taxon>
        <taxon>50 kb inversion clade</taxon>
        <taxon>NPAAA clade</taxon>
        <taxon>indigoferoid/millettioid clade</taxon>
        <taxon>Phaseoleae</taxon>
        <taxon>Sphenostylis</taxon>
    </lineage>
</organism>
<proteinExistence type="predicted"/>
<dbReference type="Proteomes" id="UP001189624">
    <property type="component" value="Chromosome 6"/>
</dbReference>
<accession>A0AA86SXH4</accession>
<keyword evidence="2" id="KW-1185">Reference proteome</keyword>